<dbReference type="AlphaFoldDB" id="A0A392MBK6"/>
<evidence type="ECO:0000256" key="4">
    <source>
        <dbReference type="ARBA" id="ARBA00023163"/>
    </source>
</evidence>
<accession>A0A392MBK6</accession>
<evidence type="ECO:0000313" key="7">
    <source>
        <dbReference type="EMBL" id="MCH84900.1"/>
    </source>
</evidence>
<evidence type="ECO:0000256" key="1">
    <source>
        <dbReference type="ARBA" id="ARBA00004123"/>
    </source>
</evidence>
<dbReference type="Pfam" id="PF02362">
    <property type="entry name" value="B3"/>
    <property type="match status" value="1"/>
</dbReference>
<evidence type="ECO:0000313" key="8">
    <source>
        <dbReference type="Proteomes" id="UP000265520"/>
    </source>
</evidence>
<dbReference type="InterPro" id="IPR015300">
    <property type="entry name" value="DNA-bd_pseudobarrel_sf"/>
</dbReference>
<dbReference type="EMBL" id="LXQA010007553">
    <property type="protein sequence ID" value="MCH84900.1"/>
    <property type="molecule type" value="Genomic_DNA"/>
</dbReference>
<comment type="caution">
    <text evidence="7">The sequence shown here is derived from an EMBL/GenBank/DDBJ whole genome shotgun (WGS) entry which is preliminary data.</text>
</comment>
<keyword evidence="3" id="KW-0238">DNA-binding</keyword>
<keyword evidence="4" id="KW-0804">Transcription</keyword>
<evidence type="ECO:0000256" key="3">
    <source>
        <dbReference type="ARBA" id="ARBA00023125"/>
    </source>
</evidence>
<comment type="subcellular location">
    <subcellularLocation>
        <location evidence="1">Nucleus</location>
    </subcellularLocation>
</comment>
<evidence type="ECO:0000259" key="6">
    <source>
        <dbReference type="PROSITE" id="PS50863"/>
    </source>
</evidence>
<gene>
    <name evidence="7" type="ORF">A2U01_0005737</name>
</gene>
<proteinExistence type="predicted"/>
<dbReference type="PROSITE" id="PS50863">
    <property type="entry name" value="B3"/>
    <property type="match status" value="1"/>
</dbReference>
<dbReference type="GO" id="GO:0003677">
    <property type="term" value="F:DNA binding"/>
    <property type="evidence" value="ECO:0007669"/>
    <property type="project" value="UniProtKB-KW"/>
</dbReference>
<keyword evidence="5" id="KW-0539">Nucleus</keyword>
<dbReference type="SUPFAM" id="SSF101936">
    <property type="entry name" value="DNA-binding pseudobarrel domain"/>
    <property type="match status" value="1"/>
</dbReference>
<dbReference type="InterPro" id="IPR003340">
    <property type="entry name" value="B3_DNA-bd"/>
</dbReference>
<keyword evidence="2" id="KW-0805">Transcription regulation</keyword>
<sequence>MNNWRMNLIASVDNVSDDDTYTLYDFENDRVFGWELIVSEAYASNTTNQVLHIPPRTAKCVLRDKKSILIKTQHNLDGTKCTIKAYTRKIGKKEMYLTEGWYEFKKANRLREGDKLEFQLSNHPPEVVIVDIVRRNS</sequence>
<dbReference type="Gene3D" id="2.40.330.10">
    <property type="entry name" value="DNA-binding pseudobarrel domain"/>
    <property type="match status" value="1"/>
</dbReference>
<feature type="domain" description="TF-B3" evidence="6">
    <location>
        <begin position="36"/>
        <end position="136"/>
    </location>
</feature>
<name>A0A392MBK6_9FABA</name>
<evidence type="ECO:0000256" key="2">
    <source>
        <dbReference type="ARBA" id="ARBA00023015"/>
    </source>
</evidence>
<protein>
    <recommendedName>
        <fullName evidence="6">TF-B3 domain-containing protein</fullName>
    </recommendedName>
</protein>
<organism evidence="7 8">
    <name type="scientific">Trifolium medium</name>
    <dbReference type="NCBI Taxonomy" id="97028"/>
    <lineage>
        <taxon>Eukaryota</taxon>
        <taxon>Viridiplantae</taxon>
        <taxon>Streptophyta</taxon>
        <taxon>Embryophyta</taxon>
        <taxon>Tracheophyta</taxon>
        <taxon>Spermatophyta</taxon>
        <taxon>Magnoliopsida</taxon>
        <taxon>eudicotyledons</taxon>
        <taxon>Gunneridae</taxon>
        <taxon>Pentapetalae</taxon>
        <taxon>rosids</taxon>
        <taxon>fabids</taxon>
        <taxon>Fabales</taxon>
        <taxon>Fabaceae</taxon>
        <taxon>Papilionoideae</taxon>
        <taxon>50 kb inversion clade</taxon>
        <taxon>NPAAA clade</taxon>
        <taxon>Hologalegina</taxon>
        <taxon>IRL clade</taxon>
        <taxon>Trifolieae</taxon>
        <taxon>Trifolium</taxon>
    </lineage>
</organism>
<keyword evidence="8" id="KW-1185">Reference proteome</keyword>
<dbReference type="CDD" id="cd10017">
    <property type="entry name" value="B3_DNA"/>
    <property type="match status" value="1"/>
</dbReference>
<dbReference type="GO" id="GO:0005634">
    <property type="term" value="C:nucleus"/>
    <property type="evidence" value="ECO:0007669"/>
    <property type="project" value="UniProtKB-SubCell"/>
</dbReference>
<dbReference type="Proteomes" id="UP000265520">
    <property type="component" value="Unassembled WGS sequence"/>
</dbReference>
<evidence type="ECO:0000256" key="5">
    <source>
        <dbReference type="ARBA" id="ARBA00023242"/>
    </source>
</evidence>
<reference evidence="7 8" key="1">
    <citation type="journal article" date="2018" name="Front. Plant Sci.">
        <title>Red Clover (Trifolium pratense) and Zigzag Clover (T. medium) - A Picture of Genomic Similarities and Differences.</title>
        <authorList>
            <person name="Dluhosova J."/>
            <person name="Istvanek J."/>
            <person name="Nedelnik J."/>
            <person name="Repkova J."/>
        </authorList>
    </citation>
    <scope>NUCLEOTIDE SEQUENCE [LARGE SCALE GENOMIC DNA]</scope>
    <source>
        <strain evidence="8">cv. 10/8</strain>
        <tissue evidence="7">Leaf</tissue>
    </source>
</reference>